<accession>A0A644YJI2</accession>
<protein>
    <submittedName>
        <fullName evidence="2">Uncharacterized protein</fullName>
    </submittedName>
</protein>
<reference evidence="2" key="1">
    <citation type="submission" date="2019-08" db="EMBL/GenBank/DDBJ databases">
        <authorList>
            <person name="Kucharzyk K."/>
            <person name="Murdoch R.W."/>
            <person name="Higgins S."/>
            <person name="Loffler F."/>
        </authorList>
    </citation>
    <scope>NUCLEOTIDE SEQUENCE</scope>
</reference>
<evidence type="ECO:0000313" key="2">
    <source>
        <dbReference type="EMBL" id="MPM28540.1"/>
    </source>
</evidence>
<comment type="caution">
    <text evidence="2">The sequence shown here is derived from an EMBL/GenBank/DDBJ whole genome shotgun (WGS) entry which is preliminary data.</text>
</comment>
<gene>
    <name evidence="2" type="ORF">SDC9_75066</name>
</gene>
<organism evidence="2">
    <name type="scientific">bioreactor metagenome</name>
    <dbReference type="NCBI Taxonomy" id="1076179"/>
    <lineage>
        <taxon>unclassified sequences</taxon>
        <taxon>metagenomes</taxon>
        <taxon>ecological metagenomes</taxon>
    </lineage>
</organism>
<feature type="region of interest" description="Disordered" evidence="1">
    <location>
        <begin position="1"/>
        <end position="20"/>
    </location>
</feature>
<evidence type="ECO:0000256" key="1">
    <source>
        <dbReference type="SAM" id="MobiDB-lite"/>
    </source>
</evidence>
<name>A0A644YJI2_9ZZZZ</name>
<sequence length="86" mass="9316">MENKFDRGRSAAASPVPEAGACEPEVRRWVHPIPQPCGPVLPEATLHYICCALSYQNEMLSEIKILLEQLCGEGDAVSPPGDQAPE</sequence>
<proteinExistence type="predicted"/>
<dbReference type="AlphaFoldDB" id="A0A644YJI2"/>
<dbReference type="EMBL" id="VSSQ01005281">
    <property type="protein sequence ID" value="MPM28540.1"/>
    <property type="molecule type" value="Genomic_DNA"/>
</dbReference>